<accession>A0AAN8JHF1</accession>
<evidence type="ECO:0000313" key="9">
    <source>
        <dbReference type="EMBL" id="KAK6175656.1"/>
    </source>
</evidence>
<dbReference type="GO" id="GO:0016020">
    <property type="term" value="C:membrane"/>
    <property type="evidence" value="ECO:0007669"/>
    <property type="project" value="UniProtKB-SubCell"/>
</dbReference>
<protein>
    <recommendedName>
        <fullName evidence="8">Glycosyltransferase family 92 protein</fullName>
        <ecNumber evidence="8">2.4.1.-</ecNumber>
    </recommendedName>
</protein>
<keyword evidence="3 8" id="KW-0328">Glycosyltransferase</keyword>
<evidence type="ECO:0000256" key="6">
    <source>
        <dbReference type="ARBA" id="ARBA00022989"/>
    </source>
</evidence>
<keyword evidence="10" id="KW-1185">Reference proteome</keyword>
<dbReference type="InterPro" id="IPR008166">
    <property type="entry name" value="Glyco_transf_92"/>
</dbReference>
<dbReference type="EC" id="2.4.1.-" evidence="8"/>
<evidence type="ECO:0000256" key="7">
    <source>
        <dbReference type="ARBA" id="ARBA00023136"/>
    </source>
</evidence>
<dbReference type="GO" id="GO:0005737">
    <property type="term" value="C:cytoplasm"/>
    <property type="evidence" value="ECO:0007669"/>
    <property type="project" value="TreeGrafter"/>
</dbReference>
<evidence type="ECO:0000256" key="8">
    <source>
        <dbReference type="RuleBase" id="RU366017"/>
    </source>
</evidence>
<evidence type="ECO:0000256" key="4">
    <source>
        <dbReference type="ARBA" id="ARBA00022679"/>
    </source>
</evidence>
<keyword evidence="7" id="KW-0472">Membrane</keyword>
<dbReference type="Pfam" id="PF01697">
    <property type="entry name" value="Glyco_transf_92"/>
    <property type="match status" value="1"/>
</dbReference>
<evidence type="ECO:0000313" key="10">
    <source>
        <dbReference type="Proteomes" id="UP001347796"/>
    </source>
</evidence>
<keyword evidence="5" id="KW-0812">Transmembrane</keyword>
<organism evidence="9 10">
    <name type="scientific">Patella caerulea</name>
    <name type="common">Rayed Mediterranean limpet</name>
    <dbReference type="NCBI Taxonomy" id="87958"/>
    <lineage>
        <taxon>Eukaryota</taxon>
        <taxon>Metazoa</taxon>
        <taxon>Spiralia</taxon>
        <taxon>Lophotrochozoa</taxon>
        <taxon>Mollusca</taxon>
        <taxon>Gastropoda</taxon>
        <taxon>Patellogastropoda</taxon>
        <taxon>Patelloidea</taxon>
        <taxon>Patellidae</taxon>
        <taxon>Patella</taxon>
    </lineage>
</organism>
<comment type="caution">
    <text evidence="9">The sequence shown here is derived from an EMBL/GenBank/DDBJ whole genome shotgun (WGS) entry which is preliminary data.</text>
</comment>
<comment type="subcellular location">
    <subcellularLocation>
        <location evidence="1">Membrane</location>
        <topology evidence="1">Single-pass membrane protein</topology>
    </subcellularLocation>
</comment>
<keyword evidence="6" id="KW-1133">Transmembrane helix</keyword>
<sequence length="312" mass="36354">MCSIIFLFFRYQSAMIICKLSNSSENTETVSVVEKSVLRANKTLTPTNYLNVTKNNNIKRNFTRCIPVLYDFHDKMALIQMLETDILFGMEHFIIYYNNDHNQSTVDDVLEFYQRKGVLELIKWDLPVKTKDIHYHGQIANMHDCLYRSMHRSTYVLFADVDEVVISPVFKSWGGLTNNCLKLNCAALQFQNAFFPVVFKSTNKNFSGMVDAVKYNMTFFLKTTHTKIHSHGDRSKLLVKPESIYFLFIHSVVKYYSKESQTCKVKHKDAMLHHYRKKLAIDMKTPYLENTIIHSLSSRLIPNIIKAMNSVQ</sequence>
<dbReference type="PANTHER" id="PTHR21461">
    <property type="entry name" value="GLYCOSYLTRANSFERASE FAMILY 92 PROTEIN"/>
    <property type="match status" value="1"/>
</dbReference>
<name>A0AAN8JHF1_PATCE</name>
<dbReference type="Proteomes" id="UP001347796">
    <property type="component" value="Unassembled WGS sequence"/>
</dbReference>
<evidence type="ECO:0000256" key="2">
    <source>
        <dbReference type="ARBA" id="ARBA00007647"/>
    </source>
</evidence>
<dbReference type="EMBL" id="JAZGQO010000010">
    <property type="protein sequence ID" value="KAK6175656.1"/>
    <property type="molecule type" value="Genomic_DNA"/>
</dbReference>
<evidence type="ECO:0000256" key="3">
    <source>
        <dbReference type="ARBA" id="ARBA00022676"/>
    </source>
</evidence>
<evidence type="ECO:0000256" key="5">
    <source>
        <dbReference type="ARBA" id="ARBA00022692"/>
    </source>
</evidence>
<dbReference type="PANTHER" id="PTHR21461:SF69">
    <property type="entry name" value="GLYCOSYLTRANSFERASE FAMILY 92 PROTEIN"/>
    <property type="match status" value="1"/>
</dbReference>
<comment type="similarity">
    <text evidence="2 8">Belongs to the glycosyltransferase 92 family.</text>
</comment>
<proteinExistence type="inferred from homology"/>
<reference evidence="9 10" key="1">
    <citation type="submission" date="2024-01" db="EMBL/GenBank/DDBJ databases">
        <title>The genome of the rayed Mediterranean limpet Patella caerulea (Linnaeus, 1758).</title>
        <authorList>
            <person name="Anh-Thu Weber A."/>
            <person name="Halstead-Nussloch G."/>
        </authorList>
    </citation>
    <scope>NUCLEOTIDE SEQUENCE [LARGE SCALE GENOMIC DNA]</scope>
    <source>
        <strain evidence="9">AATW-2023a</strain>
        <tissue evidence="9">Whole specimen</tissue>
    </source>
</reference>
<evidence type="ECO:0000256" key="1">
    <source>
        <dbReference type="ARBA" id="ARBA00004167"/>
    </source>
</evidence>
<keyword evidence="4 8" id="KW-0808">Transferase</keyword>
<dbReference type="GO" id="GO:0016757">
    <property type="term" value="F:glycosyltransferase activity"/>
    <property type="evidence" value="ECO:0007669"/>
    <property type="project" value="UniProtKB-UniRule"/>
</dbReference>
<gene>
    <name evidence="9" type="ORF">SNE40_014064</name>
</gene>
<dbReference type="AlphaFoldDB" id="A0AAN8JHF1"/>